<evidence type="ECO:0000313" key="1">
    <source>
        <dbReference type="EMBL" id="OLQ06161.1"/>
    </source>
</evidence>
<gene>
    <name evidence="1" type="ORF">AK812_SmicGene10609</name>
</gene>
<comment type="caution">
    <text evidence="1">The sequence shown here is derived from an EMBL/GenBank/DDBJ whole genome shotgun (WGS) entry which is preliminary data.</text>
</comment>
<sequence length="385" mass="42767">MEAFVCSGCGFTSFSKMLYEDHNCSMTKDPGSPGHVSCTVISPPPPPVDTITDDVISSPASPQKSEVYGGIAEFDESDLLSPEDAPFRCICGYTSFSQLLFEDHECKFVTKEVILSSVRATTATRLKEAGLHVERHFAREAAEQVLFGPKSVSKSTSVGELIETLLQGQPWASLQLSLRDKELNSDVVLGSIYERTVVLTANIVSTTLDIHARKSLFNKFPDVMTEVMIRPQKIENLEEYVASVQEQMRQVYARFRTSSNNMKESLEEVDAATLLANIEEKPPNMSCVPFRDCLSPEQMEELKSFLGKVDTARMWTHNAFGQQYVLGWAAGHEFRLSILSEAHFLLTVAAHHLVVIRSVPTQPTGLTQMRFINQASAADINGKEY</sequence>
<dbReference type="EMBL" id="LSRX01000166">
    <property type="protein sequence ID" value="OLQ06161.1"/>
    <property type="molecule type" value="Genomic_DNA"/>
</dbReference>
<reference evidence="1 2" key="1">
    <citation type="submission" date="2016-02" db="EMBL/GenBank/DDBJ databases">
        <title>Genome analysis of coral dinoflagellate symbionts highlights evolutionary adaptations to a symbiotic lifestyle.</title>
        <authorList>
            <person name="Aranda M."/>
            <person name="Li Y."/>
            <person name="Liew Y.J."/>
            <person name="Baumgarten S."/>
            <person name="Simakov O."/>
            <person name="Wilson M."/>
            <person name="Piel J."/>
            <person name="Ashoor H."/>
            <person name="Bougouffa S."/>
            <person name="Bajic V.B."/>
            <person name="Ryu T."/>
            <person name="Ravasi T."/>
            <person name="Bayer T."/>
            <person name="Micklem G."/>
            <person name="Kim H."/>
            <person name="Bhak J."/>
            <person name="Lajeunesse T.C."/>
            <person name="Voolstra C.R."/>
        </authorList>
    </citation>
    <scope>NUCLEOTIDE SEQUENCE [LARGE SCALE GENOMIC DNA]</scope>
    <source>
        <strain evidence="1 2">CCMP2467</strain>
    </source>
</reference>
<protein>
    <submittedName>
        <fullName evidence="1">Uncharacterized protein</fullName>
    </submittedName>
</protein>
<keyword evidence="2" id="KW-1185">Reference proteome</keyword>
<proteinExistence type="predicted"/>
<accession>A0A1Q9EFI3</accession>
<name>A0A1Q9EFI3_SYMMI</name>
<evidence type="ECO:0000313" key="2">
    <source>
        <dbReference type="Proteomes" id="UP000186817"/>
    </source>
</evidence>
<dbReference type="Proteomes" id="UP000186817">
    <property type="component" value="Unassembled WGS sequence"/>
</dbReference>
<dbReference type="AlphaFoldDB" id="A0A1Q9EFI3"/>
<dbReference type="OrthoDB" id="430770at2759"/>
<organism evidence="1 2">
    <name type="scientific">Symbiodinium microadriaticum</name>
    <name type="common">Dinoflagellate</name>
    <name type="synonym">Zooxanthella microadriatica</name>
    <dbReference type="NCBI Taxonomy" id="2951"/>
    <lineage>
        <taxon>Eukaryota</taxon>
        <taxon>Sar</taxon>
        <taxon>Alveolata</taxon>
        <taxon>Dinophyceae</taxon>
        <taxon>Suessiales</taxon>
        <taxon>Symbiodiniaceae</taxon>
        <taxon>Symbiodinium</taxon>
    </lineage>
</organism>